<dbReference type="PANTHER" id="PTHR23150">
    <property type="entry name" value="SULFATASE MODIFYING FACTOR 1, 2"/>
    <property type="match status" value="1"/>
</dbReference>
<dbReference type="InterPro" id="IPR051043">
    <property type="entry name" value="Sulfatase_Mod_Factor_Kinase"/>
</dbReference>
<dbReference type="Gene3D" id="3.90.1580.10">
    <property type="entry name" value="paralog of FGE (formylglycine-generating enzyme)"/>
    <property type="match status" value="1"/>
</dbReference>
<dbReference type="InterPro" id="IPR016187">
    <property type="entry name" value="CTDL_fold"/>
</dbReference>
<dbReference type="Pfam" id="PF03781">
    <property type="entry name" value="FGE-sulfatase"/>
    <property type="match status" value="1"/>
</dbReference>
<dbReference type="PANTHER" id="PTHR23150:SF19">
    <property type="entry name" value="FORMYLGLYCINE-GENERATING ENZYME"/>
    <property type="match status" value="1"/>
</dbReference>
<dbReference type="KEGG" id="ebla:JGUZn3_07480"/>
<dbReference type="AlphaFoldDB" id="A0A7H1NQC3"/>
<proteinExistence type="predicted"/>
<dbReference type="SUPFAM" id="SSF56436">
    <property type="entry name" value="C-type lectin-like"/>
    <property type="match status" value="1"/>
</dbReference>
<keyword evidence="3" id="KW-1185">Reference proteome</keyword>
<protein>
    <submittedName>
        <fullName evidence="2">Sulfatase-modifying factor enzyme 1</fullName>
    </submittedName>
</protein>
<dbReference type="EMBL" id="CP060244">
    <property type="protein sequence ID" value="QNT77983.1"/>
    <property type="molecule type" value="Genomic_DNA"/>
</dbReference>
<gene>
    <name evidence="2" type="ORF">JGUZn3_07480</name>
</gene>
<dbReference type="InterPro" id="IPR042095">
    <property type="entry name" value="SUMF_sf"/>
</dbReference>
<sequence>MAFGVSLQLAISFSASSWGATSSITWDKKFYDPHPMEDDLTLPLPCGGAMVFRPIDVPQAGGLLGDQNIQIGRADFSQGYNLYLRQAWLAAPFPGNTPSIKRYYLAKYDVTQNQYNALLAAQNQKTCPEPSLAGRVPVSRLSWFDAQSISAFWSGWLLEHAKNSLPKRGDAYGYLRLPTEEEWSYAAKGGMKVSPTEFMAPLWPMPDGVEHYIMAGSLAENHLQPVGQLKSNPLGLYDMLGEVEQMMQEPYRLNRVGRQQGQAGGLIGRGGNYTYDPHDLFTAMREEIAPFNATTHSPTALSTLGFRMAIGAVSLGSLQETEQAQKEFMALTHSAQADLESGTDPTQLIDHLQKQTTDLAIQQGLDKIKSAFVSKERANQDAAARTLRAQAEAAATLGMNIWQSLNTIRLLQKEMQVLTHLTEEQKKIITTNVNTHKRLVRGSIEGYTELAQQIATAPLSAQNCQEQFQILKSIFETRGQNNLAVFLSALRNHIELLGHHASLSSSAIEQSIGVIPADKAR</sequence>
<reference evidence="2 3" key="1">
    <citation type="submission" date="2020-08" db="EMBL/GenBank/DDBJ databases">
        <title>Complete genome sequence of Entomobacter blattae G55GP.</title>
        <authorList>
            <person name="Poehlein A."/>
            <person name="Guzman J."/>
            <person name="Daniel R."/>
            <person name="Vilcinskas A."/>
        </authorList>
    </citation>
    <scope>NUCLEOTIDE SEQUENCE [LARGE SCALE GENOMIC DNA]</scope>
    <source>
        <strain evidence="2 3">G55GP</strain>
    </source>
</reference>
<name>A0A7H1NQC3_9PROT</name>
<evidence type="ECO:0000313" key="3">
    <source>
        <dbReference type="Proteomes" id="UP000516349"/>
    </source>
</evidence>
<organism evidence="2 3">
    <name type="scientific">Entomobacter blattae</name>
    <dbReference type="NCBI Taxonomy" id="2762277"/>
    <lineage>
        <taxon>Bacteria</taxon>
        <taxon>Pseudomonadati</taxon>
        <taxon>Pseudomonadota</taxon>
        <taxon>Alphaproteobacteria</taxon>
        <taxon>Acetobacterales</taxon>
        <taxon>Acetobacteraceae</taxon>
        <taxon>Entomobacter</taxon>
    </lineage>
</organism>
<dbReference type="GO" id="GO:0120147">
    <property type="term" value="F:formylglycine-generating oxidase activity"/>
    <property type="evidence" value="ECO:0007669"/>
    <property type="project" value="TreeGrafter"/>
</dbReference>
<accession>A0A7H1NQC3</accession>
<dbReference type="Proteomes" id="UP000516349">
    <property type="component" value="Chromosome"/>
</dbReference>
<evidence type="ECO:0000313" key="2">
    <source>
        <dbReference type="EMBL" id="QNT77983.1"/>
    </source>
</evidence>
<evidence type="ECO:0000259" key="1">
    <source>
        <dbReference type="Pfam" id="PF03781"/>
    </source>
</evidence>
<feature type="domain" description="Sulfatase-modifying factor enzyme-like" evidence="1">
    <location>
        <begin position="95"/>
        <end position="309"/>
    </location>
</feature>
<dbReference type="InterPro" id="IPR005532">
    <property type="entry name" value="SUMF_dom"/>
</dbReference>